<keyword evidence="12" id="KW-1185">Reference proteome</keyword>
<dbReference type="EnsemblMetazoa" id="G966.1">
    <property type="protein sequence ID" value="G966.1:cds"/>
    <property type="gene ID" value="G966"/>
</dbReference>
<dbReference type="NCBIfam" id="TIGR00272">
    <property type="entry name" value="DPH2"/>
    <property type="match status" value="1"/>
</dbReference>
<evidence type="ECO:0000256" key="8">
    <source>
        <dbReference type="ARBA" id="ARBA00045159"/>
    </source>
</evidence>
<evidence type="ECO:0000256" key="7">
    <source>
        <dbReference type="ARBA" id="ARBA00023014"/>
    </source>
</evidence>
<evidence type="ECO:0000256" key="10">
    <source>
        <dbReference type="SAM" id="MobiDB-lite"/>
    </source>
</evidence>
<organism evidence="11 12">
    <name type="scientific">Magallana gigas</name>
    <name type="common">Pacific oyster</name>
    <name type="synonym">Crassostrea gigas</name>
    <dbReference type="NCBI Taxonomy" id="29159"/>
    <lineage>
        <taxon>Eukaryota</taxon>
        <taxon>Metazoa</taxon>
        <taxon>Spiralia</taxon>
        <taxon>Lophotrochozoa</taxon>
        <taxon>Mollusca</taxon>
        <taxon>Bivalvia</taxon>
        <taxon>Autobranchia</taxon>
        <taxon>Pteriomorphia</taxon>
        <taxon>Ostreida</taxon>
        <taxon>Ostreoidea</taxon>
        <taxon>Ostreidae</taxon>
        <taxon>Magallana</taxon>
    </lineage>
</organism>
<dbReference type="PANTHER" id="PTHR10762">
    <property type="entry name" value="DIPHTHAMIDE BIOSYNTHESIS PROTEIN"/>
    <property type="match status" value="1"/>
</dbReference>
<sequence length="497" mass="54858">MTAFSTADDLVINRKIDGDFTTSTATEEIENVYEISRCAKWIISNGYEKVALQFPDEIMRDAAQVAEKLGNATSQKIAILGDTSYGSCCVDEVAAEHFAADSIIHFGHACLSPTSRLPVLYVFGRKEIDVLDCVQKFSNLYPKDDNVVLIYDTGYSHVLDEISNHLTPVYKNLTKSQLDLPTSFSNSPNSSNQEKNIESNDSHTGALTSNTTFRKCGRLFPNLSEQDFNESMKLFYIGEEGLSLSNLMMTFNKCLVSCYDPAQKEIVKENVGSSRALMRRYHMVEKAKDARIVGIVAGTLGVVNYLNIINRLKVMIKKAGKKSYTFVVGKLNVPKLANFMEIDVFVLVACPENSLIDSSEFYKPVVTPFEMELACNSNFEWDGSYVTNFTELLPGGSSHRELVVPDEEVADVSLVTGKMRNIGLSKDQPETMSSVVLRSEALGVATIPAESAGEYLSNRSWQGLDQQLGETPVVKAVEGQFGIAAGYTENPANKDMK</sequence>
<evidence type="ECO:0000313" key="12">
    <source>
        <dbReference type="Proteomes" id="UP000005408"/>
    </source>
</evidence>
<dbReference type="SFLD" id="SFLDS00032">
    <property type="entry name" value="Radical_SAM_3-amino-3-carboxyp"/>
    <property type="match status" value="1"/>
</dbReference>
<dbReference type="InterPro" id="IPR042263">
    <property type="entry name" value="DPH1/DPH2_1"/>
</dbReference>
<dbReference type="SFLD" id="SFLDG01121">
    <property type="entry name" value="Diphthamide_biosynthesis"/>
    <property type="match status" value="1"/>
</dbReference>
<dbReference type="FunFam" id="3.40.50.11860:FF:000001">
    <property type="entry name" value="2-(3-amino-3-carboxypropyl)histidine synthase subunit 2"/>
    <property type="match status" value="1"/>
</dbReference>
<dbReference type="GO" id="GO:0046872">
    <property type="term" value="F:metal ion binding"/>
    <property type="evidence" value="ECO:0007669"/>
    <property type="project" value="UniProtKB-KW"/>
</dbReference>
<feature type="region of interest" description="Disordered" evidence="10">
    <location>
        <begin position="181"/>
        <end position="208"/>
    </location>
</feature>
<comment type="function">
    <text evidence="8 9">Required for the first step of diphthamide biosynthesis, a post-translational modification of histidine which occurs in elongation factor 2. DPH1 and DPH2 transfer a 3-amino-3-carboxypropyl (ACP) group from S-adenosyl-L-methionine (SAM) to a histidine residue, the reaction is assisted by a reduction system comprising DPH3 and a NADH-dependent reductase. Facilitates the reduction of the catalytic iron-sulfur cluster found in the DPH1 subunit.</text>
</comment>
<dbReference type="InterPro" id="IPR042265">
    <property type="entry name" value="DPH1/DPH2_3"/>
</dbReference>
<evidence type="ECO:0000256" key="5">
    <source>
        <dbReference type="ARBA" id="ARBA00022723"/>
    </source>
</evidence>
<dbReference type="SFLD" id="SFLDF00408">
    <property type="entry name" value="Diphthamide_biosynthesis_famil"/>
    <property type="match status" value="1"/>
</dbReference>
<evidence type="ECO:0000256" key="3">
    <source>
        <dbReference type="ARBA" id="ARBA00006179"/>
    </source>
</evidence>
<dbReference type="FunFam" id="3.40.50.11840:FF:000002">
    <property type="entry name" value="2-(3-amino-3-carboxypropyl)histidine synthase subunit 2"/>
    <property type="match status" value="1"/>
</dbReference>
<reference evidence="11" key="1">
    <citation type="submission" date="2022-08" db="UniProtKB">
        <authorList>
            <consortium name="EnsemblMetazoa"/>
        </authorList>
    </citation>
    <scope>IDENTIFICATION</scope>
    <source>
        <strain evidence="11">05x7-T-G4-1.051#20</strain>
    </source>
</reference>
<evidence type="ECO:0000256" key="6">
    <source>
        <dbReference type="ARBA" id="ARBA00023004"/>
    </source>
</evidence>
<dbReference type="Pfam" id="PF01866">
    <property type="entry name" value="Diphthamide_syn"/>
    <property type="match status" value="1"/>
</dbReference>
<accession>A0A8W8NUJ7</accession>
<keyword evidence="5 9" id="KW-0479">Metal-binding</keyword>
<evidence type="ECO:0000256" key="1">
    <source>
        <dbReference type="ARBA" id="ARBA00001966"/>
    </source>
</evidence>
<dbReference type="Proteomes" id="UP000005408">
    <property type="component" value="Unassembled WGS sequence"/>
</dbReference>
<dbReference type="EnsemblMetazoa" id="G966.5">
    <property type="protein sequence ID" value="G966.5:cds"/>
    <property type="gene ID" value="G966"/>
</dbReference>
<dbReference type="OrthoDB" id="449241at2759"/>
<feature type="compositionally biased region" description="Low complexity" evidence="10">
    <location>
        <begin position="183"/>
        <end position="192"/>
    </location>
</feature>
<dbReference type="OMA" id="QIWNENH"/>
<dbReference type="AlphaFoldDB" id="A0A8W8NUJ7"/>
<protein>
    <recommendedName>
        <fullName evidence="4 9">2-(3-amino-3-carboxypropyl)histidine synthase subunit 2</fullName>
    </recommendedName>
</protein>
<evidence type="ECO:0000313" key="11">
    <source>
        <dbReference type="EnsemblMetazoa" id="G966.5:cds"/>
    </source>
</evidence>
<dbReference type="NCBIfam" id="TIGR00322">
    <property type="entry name" value="diphth2_R"/>
    <property type="match status" value="1"/>
</dbReference>
<dbReference type="PANTHER" id="PTHR10762:SF2">
    <property type="entry name" value="2-(3-AMINO-3-CARBOXYPROPYL)HISTIDINE SYNTHASE SUBUNIT 2"/>
    <property type="match status" value="1"/>
</dbReference>
<dbReference type="InterPro" id="IPR016435">
    <property type="entry name" value="DPH1/DPH2"/>
</dbReference>
<comment type="cofactor">
    <cofactor evidence="1">
        <name>[4Fe-4S] cluster</name>
        <dbReference type="ChEBI" id="CHEBI:49883"/>
    </cofactor>
</comment>
<evidence type="ECO:0000256" key="4">
    <source>
        <dbReference type="ARBA" id="ARBA00021914"/>
    </source>
</evidence>
<name>A0A8W8NUJ7_MAGGI</name>
<comment type="pathway">
    <text evidence="2 9">Protein modification; peptidyl-diphthamide biosynthesis.</text>
</comment>
<dbReference type="InterPro" id="IPR010014">
    <property type="entry name" value="DHP2"/>
</dbReference>
<evidence type="ECO:0000256" key="2">
    <source>
        <dbReference type="ARBA" id="ARBA00005156"/>
    </source>
</evidence>
<dbReference type="Gene3D" id="3.40.50.11840">
    <property type="entry name" value="Diphthamide synthesis DPH1/DPH2 domain 1"/>
    <property type="match status" value="1"/>
</dbReference>
<keyword evidence="6 9" id="KW-0408">Iron</keyword>
<keyword evidence="7 9" id="KW-0411">Iron-sulfur</keyword>
<comment type="similarity">
    <text evidence="3 9">Belongs to the DPH1/DPH2 family. DPH2 subfamily.</text>
</comment>
<proteinExistence type="inferred from homology"/>
<dbReference type="GO" id="GO:0051536">
    <property type="term" value="F:iron-sulfur cluster binding"/>
    <property type="evidence" value="ECO:0007669"/>
    <property type="project" value="UniProtKB-KW"/>
</dbReference>
<evidence type="ECO:0000256" key="9">
    <source>
        <dbReference type="RuleBase" id="RU364133"/>
    </source>
</evidence>
<dbReference type="GO" id="GO:0017183">
    <property type="term" value="P:protein histidyl modification to diphthamide"/>
    <property type="evidence" value="ECO:0007669"/>
    <property type="project" value="InterPro"/>
</dbReference>
<dbReference type="Gene3D" id="3.40.50.11860">
    <property type="entry name" value="Diphthamide synthesis DPH1/DPH2 domain 3"/>
    <property type="match status" value="1"/>
</dbReference>
<dbReference type="GO" id="GO:0090560">
    <property type="term" value="F:2-(3-amino-3-carboxypropyl)histidine synthase activity"/>
    <property type="evidence" value="ECO:0007669"/>
    <property type="project" value="InterPro"/>
</dbReference>